<proteinExistence type="inferred from homology"/>
<evidence type="ECO:0000256" key="14">
    <source>
        <dbReference type="PROSITE-ProRule" id="PRU00339"/>
    </source>
</evidence>
<dbReference type="GO" id="GO:0009190">
    <property type="term" value="P:cyclic nucleotide biosynthetic process"/>
    <property type="evidence" value="ECO:0007669"/>
    <property type="project" value="InterPro"/>
</dbReference>
<dbReference type="InterPro" id="IPR003661">
    <property type="entry name" value="HisK_dim/P_dom"/>
</dbReference>
<dbReference type="InterPro" id="IPR003594">
    <property type="entry name" value="HATPase_dom"/>
</dbReference>
<protein>
    <recommendedName>
        <fullName evidence="12">Circadian input-output histidine kinase CikA</fullName>
        <ecNumber evidence="4">2.7.13.3</ecNumber>
    </recommendedName>
</protein>
<dbReference type="GO" id="GO:0004016">
    <property type="term" value="F:adenylate cyclase activity"/>
    <property type="evidence" value="ECO:0007669"/>
    <property type="project" value="UniProtKB-ARBA"/>
</dbReference>
<evidence type="ECO:0000256" key="1">
    <source>
        <dbReference type="ARBA" id="ARBA00000085"/>
    </source>
</evidence>
<feature type="coiled-coil region" evidence="15">
    <location>
        <begin position="305"/>
        <end position="339"/>
    </location>
</feature>
<keyword evidence="9 16" id="KW-1133">Transmembrane helix</keyword>
<dbReference type="FunFam" id="3.30.565.10:FF:000010">
    <property type="entry name" value="Sensor histidine kinase RcsC"/>
    <property type="match status" value="1"/>
</dbReference>
<feature type="transmembrane region" description="Helical" evidence="16">
    <location>
        <begin position="275"/>
        <end position="297"/>
    </location>
</feature>
<keyword evidence="15" id="KW-0175">Coiled coil</keyword>
<evidence type="ECO:0000256" key="11">
    <source>
        <dbReference type="ARBA" id="ARBA00023136"/>
    </source>
</evidence>
<evidence type="ECO:0000256" key="10">
    <source>
        <dbReference type="ARBA" id="ARBA00023012"/>
    </source>
</evidence>
<keyword evidence="14" id="KW-0802">TPR repeat</keyword>
<keyword evidence="23" id="KW-1185">Reference proteome</keyword>
<dbReference type="Gene3D" id="3.30.450.350">
    <property type="entry name" value="CHASE domain"/>
    <property type="match status" value="1"/>
</dbReference>
<dbReference type="PRINTS" id="PR00344">
    <property type="entry name" value="BCTRLSENSOR"/>
</dbReference>
<dbReference type="GO" id="GO:0005886">
    <property type="term" value="C:plasma membrane"/>
    <property type="evidence" value="ECO:0007669"/>
    <property type="project" value="TreeGrafter"/>
</dbReference>
<dbReference type="SMART" id="SM00448">
    <property type="entry name" value="REC"/>
    <property type="match status" value="1"/>
</dbReference>
<dbReference type="InterPro" id="IPR004358">
    <property type="entry name" value="Sig_transdc_His_kin-like_C"/>
</dbReference>
<dbReference type="SMART" id="SM01079">
    <property type="entry name" value="CHASE"/>
    <property type="match status" value="1"/>
</dbReference>
<dbReference type="InterPro" id="IPR029787">
    <property type="entry name" value="Nucleotide_cyclase"/>
</dbReference>
<sequence>MIQVRLPPKLKHLWKRNLPLLAASCAIAGVLATVAIVDHAEQERFREQERADVLNQLSTHRAKLEAALNQRLFLTRGLLSHVSVVDPDITQAEFERLTQTITSESTGIRGFSLYKDSVVSHMYPLKGNESAIGFDPRTIPDERDAIARSIQNRKTIVAGPINLVPEGIAFIGRTPIFLTPPGRPPESGSYWGMVGIIIERDTLFKEAGLIDSSTPLQYALRGKDGLGEKGEIFFGKPQTFQQNPVTLNITLPNGSWQLAAVPLTGWSSVAPISRWIWLGGSVLALATGSLIFILVSAPTRLQSAVERATQELRESQTALERANQELTHLDQLKDEFLANTSHELRTPLNGIIGIAESLVDGATGQLPDITNTNLAMIASAGRRLSTLINDILDFSKLKHQTLELQIKPTEVRAIVDVVLALSRPLIGKKALQLLNSIHPETPLVDADENRLQQILYNLIGNAIKFTETGSVEVSAEIVDNPQNPTPFLTITIADTGIGIPEERFDRIFESFEQADGSTAREYGGTGLGLAVTQQLVQLHGGDIQLASIVGEGSQFTFTLPISATQVQPLSTKHPIQSLAKAPELIQSSLIQPDSVSTQSPEFKILIVDDEPINLQVLANLLSLENYSITQANNGIEALETIEQGFQPDLILLDVMMPRMTGYEVSEKLREKFLPSEIPIVMLTAKNQVSDLVEGFRVGANDYLAKPFNKNELFARIKTHLRLTKINTAYGRFVPQDFLRFLKRDSIVDVQLGDNLQTKMSVLFSDIRSFTELSEQMTPQENFAFINSYLGRVSPVIREHNGFIDKYIGDAVMALFPQSPEEALNAAIAMQQQVRIYNQDRLKSGYAAISIGIGLHTGKVMLGTIGEVQRMESTVISDAVNLASRLEGLTKLYGSGIIISSETLCQLENFDRYKYRFLDRVVVKGKKQVVAIFEVYDGDTPVMQQLKSQTKTQFEEAIVWYSRQNFDRARRVFEAVLSANPQDRAAELYLQRCHQYQQEGVREDWNGVAVLLNK</sequence>
<evidence type="ECO:0000259" key="19">
    <source>
        <dbReference type="PROSITE" id="PS50110"/>
    </source>
</evidence>
<dbReference type="InterPro" id="IPR042240">
    <property type="entry name" value="CHASE_sf"/>
</dbReference>
<comment type="subcellular location">
    <subcellularLocation>
        <location evidence="2">Membrane</location>
    </subcellularLocation>
</comment>
<evidence type="ECO:0000256" key="9">
    <source>
        <dbReference type="ARBA" id="ARBA00022989"/>
    </source>
</evidence>
<dbReference type="CDD" id="cd07302">
    <property type="entry name" value="CHD"/>
    <property type="match status" value="1"/>
</dbReference>
<keyword evidence="17" id="KW-0732">Signal</keyword>
<evidence type="ECO:0000256" key="5">
    <source>
        <dbReference type="ARBA" id="ARBA00022553"/>
    </source>
</evidence>
<keyword evidence="5 13" id="KW-0597">Phosphoprotein</keyword>
<evidence type="ECO:0000256" key="2">
    <source>
        <dbReference type="ARBA" id="ARBA00004370"/>
    </source>
</evidence>
<organism evidence="22 23">
    <name type="scientific">Lusitaniella coriacea LEGE 07157</name>
    <dbReference type="NCBI Taxonomy" id="945747"/>
    <lineage>
        <taxon>Bacteria</taxon>
        <taxon>Bacillati</taxon>
        <taxon>Cyanobacteriota</taxon>
        <taxon>Cyanophyceae</taxon>
        <taxon>Spirulinales</taxon>
        <taxon>Lusitaniellaceae</taxon>
        <taxon>Lusitaniella</taxon>
    </lineage>
</organism>
<dbReference type="PANTHER" id="PTHR43047:SF72">
    <property type="entry name" value="OSMOSENSING HISTIDINE PROTEIN KINASE SLN1"/>
    <property type="match status" value="1"/>
</dbReference>
<dbReference type="GO" id="GO:0000155">
    <property type="term" value="F:phosphorelay sensor kinase activity"/>
    <property type="evidence" value="ECO:0007669"/>
    <property type="project" value="InterPro"/>
</dbReference>
<dbReference type="InterPro" id="IPR005467">
    <property type="entry name" value="His_kinase_dom"/>
</dbReference>
<keyword evidence="6" id="KW-0808">Transferase</keyword>
<evidence type="ECO:0000256" key="3">
    <source>
        <dbReference type="ARBA" id="ARBA00006402"/>
    </source>
</evidence>
<feature type="transmembrane region" description="Helical" evidence="16">
    <location>
        <begin position="20"/>
        <end position="40"/>
    </location>
</feature>
<dbReference type="GO" id="GO:0009927">
    <property type="term" value="F:histidine phosphotransfer kinase activity"/>
    <property type="evidence" value="ECO:0007669"/>
    <property type="project" value="TreeGrafter"/>
</dbReference>
<evidence type="ECO:0000313" key="23">
    <source>
        <dbReference type="Proteomes" id="UP000654482"/>
    </source>
</evidence>
<feature type="signal peptide" evidence="17">
    <location>
        <begin position="1"/>
        <end position="28"/>
    </location>
</feature>
<reference evidence="22" key="1">
    <citation type="submission" date="2020-10" db="EMBL/GenBank/DDBJ databases">
        <authorList>
            <person name="Castelo-Branco R."/>
            <person name="Eusebio N."/>
            <person name="Adriana R."/>
            <person name="Vieira A."/>
            <person name="Brugerolle De Fraissinette N."/>
            <person name="Rezende De Castro R."/>
            <person name="Schneider M.P."/>
            <person name="Vasconcelos V."/>
            <person name="Leao P.N."/>
        </authorList>
    </citation>
    <scope>NUCLEOTIDE SEQUENCE</scope>
    <source>
        <strain evidence="22">LEGE 07157</strain>
    </source>
</reference>
<dbReference type="InterPro" id="IPR036097">
    <property type="entry name" value="HisK_dim/P_sf"/>
</dbReference>
<dbReference type="SMART" id="SM00388">
    <property type="entry name" value="HisKA"/>
    <property type="match status" value="1"/>
</dbReference>
<dbReference type="Gene3D" id="3.30.565.10">
    <property type="entry name" value="Histidine kinase-like ATPase, C-terminal domain"/>
    <property type="match status" value="1"/>
</dbReference>
<dbReference type="PANTHER" id="PTHR43047">
    <property type="entry name" value="TWO-COMPONENT HISTIDINE PROTEIN KINASE"/>
    <property type="match status" value="1"/>
</dbReference>
<dbReference type="SUPFAM" id="SSF55073">
    <property type="entry name" value="Nucleotide cyclase"/>
    <property type="match status" value="1"/>
</dbReference>
<dbReference type="Gene3D" id="3.30.70.1230">
    <property type="entry name" value="Nucleotide cyclase"/>
    <property type="match status" value="1"/>
</dbReference>
<dbReference type="Pfam" id="PF03924">
    <property type="entry name" value="CHASE"/>
    <property type="match status" value="1"/>
</dbReference>
<dbReference type="InterPro" id="IPR019734">
    <property type="entry name" value="TPR_rpt"/>
</dbReference>
<evidence type="ECO:0000256" key="7">
    <source>
        <dbReference type="ARBA" id="ARBA00022692"/>
    </source>
</evidence>
<dbReference type="SUPFAM" id="SSF47384">
    <property type="entry name" value="Homodimeric domain of signal transducing histidine kinase"/>
    <property type="match status" value="1"/>
</dbReference>
<dbReference type="CDD" id="cd16922">
    <property type="entry name" value="HATPase_EvgS-ArcB-TorS-like"/>
    <property type="match status" value="1"/>
</dbReference>
<comment type="catalytic activity">
    <reaction evidence="1">
        <text>ATP + protein L-histidine = ADP + protein N-phospho-L-histidine.</text>
        <dbReference type="EC" id="2.7.13.3"/>
    </reaction>
</comment>
<name>A0A8J7JCL4_9CYAN</name>
<feature type="domain" description="Response regulatory" evidence="19">
    <location>
        <begin position="603"/>
        <end position="720"/>
    </location>
</feature>
<evidence type="ECO:0000256" key="8">
    <source>
        <dbReference type="ARBA" id="ARBA00022777"/>
    </source>
</evidence>
<dbReference type="Pfam" id="PF00072">
    <property type="entry name" value="Response_reg"/>
    <property type="match status" value="1"/>
</dbReference>
<evidence type="ECO:0000259" key="21">
    <source>
        <dbReference type="PROSITE" id="PS50839"/>
    </source>
</evidence>
<comment type="similarity">
    <text evidence="3">In the N-terminal section; belongs to the phytochrome family.</text>
</comment>
<evidence type="ECO:0000256" key="17">
    <source>
        <dbReference type="SAM" id="SignalP"/>
    </source>
</evidence>
<feature type="repeat" description="TPR" evidence="14">
    <location>
        <begin position="949"/>
        <end position="982"/>
    </location>
</feature>
<dbReference type="PROSITE" id="PS50109">
    <property type="entry name" value="HIS_KIN"/>
    <property type="match status" value="1"/>
</dbReference>
<feature type="domain" description="Histidine kinase" evidence="18">
    <location>
        <begin position="339"/>
        <end position="563"/>
    </location>
</feature>
<dbReference type="InterPro" id="IPR001789">
    <property type="entry name" value="Sig_transdc_resp-reg_receiver"/>
</dbReference>
<dbReference type="EC" id="2.7.13.3" evidence="4"/>
<dbReference type="InterPro" id="IPR011006">
    <property type="entry name" value="CheY-like_superfamily"/>
</dbReference>
<dbReference type="PROSITE" id="PS50110">
    <property type="entry name" value="RESPONSE_REGULATORY"/>
    <property type="match status" value="1"/>
</dbReference>
<evidence type="ECO:0000259" key="20">
    <source>
        <dbReference type="PROSITE" id="PS50125"/>
    </source>
</evidence>
<dbReference type="AlphaFoldDB" id="A0A8J7JCL4"/>
<comment type="caution">
    <text evidence="22">The sequence shown here is derived from an EMBL/GenBank/DDBJ whole genome shotgun (WGS) entry which is preliminary data.</text>
</comment>
<dbReference type="Proteomes" id="UP000654482">
    <property type="component" value="Unassembled WGS sequence"/>
</dbReference>
<evidence type="ECO:0000313" key="22">
    <source>
        <dbReference type="EMBL" id="MBE9117730.1"/>
    </source>
</evidence>
<keyword evidence="10" id="KW-0902">Two-component regulatory system</keyword>
<accession>A0A8J7JCL4</accession>
<evidence type="ECO:0000256" key="15">
    <source>
        <dbReference type="SAM" id="Coils"/>
    </source>
</evidence>
<keyword evidence="8" id="KW-0418">Kinase</keyword>
<feature type="domain" description="Guanylate cyclase" evidence="20">
    <location>
        <begin position="760"/>
        <end position="886"/>
    </location>
</feature>
<dbReference type="PROSITE" id="PS50005">
    <property type="entry name" value="TPR"/>
    <property type="match status" value="1"/>
</dbReference>
<evidence type="ECO:0000256" key="6">
    <source>
        <dbReference type="ARBA" id="ARBA00022679"/>
    </source>
</evidence>
<keyword evidence="11 16" id="KW-0472">Membrane</keyword>
<dbReference type="Pfam" id="PF00512">
    <property type="entry name" value="HisKA"/>
    <property type="match status" value="1"/>
</dbReference>
<evidence type="ECO:0000256" key="4">
    <source>
        <dbReference type="ARBA" id="ARBA00012438"/>
    </source>
</evidence>
<dbReference type="Pfam" id="PF00211">
    <property type="entry name" value="Guanylate_cyc"/>
    <property type="match status" value="1"/>
</dbReference>
<dbReference type="InterPro" id="IPR036890">
    <property type="entry name" value="HATPase_C_sf"/>
</dbReference>
<dbReference type="SUPFAM" id="SSF52172">
    <property type="entry name" value="CheY-like"/>
    <property type="match status" value="1"/>
</dbReference>
<dbReference type="RefSeq" id="WP_194030815.1">
    <property type="nucleotide sequence ID" value="NZ_JADEWZ010000029.1"/>
</dbReference>
<dbReference type="InterPro" id="IPR006189">
    <property type="entry name" value="CHASE_dom"/>
</dbReference>
<evidence type="ECO:0000256" key="12">
    <source>
        <dbReference type="ARBA" id="ARBA00074306"/>
    </source>
</evidence>
<dbReference type="Gene3D" id="3.40.50.2300">
    <property type="match status" value="1"/>
</dbReference>
<feature type="chain" id="PRO_5035311205" description="Circadian input-output histidine kinase CikA" evidence="17">
    <location>
        <begin position="29"/>
        <end position="1013"/>
    </location>
</feature>
<dbReference type="CDD" id="cd00082">
    <property type="entry name" value="HisKA"/>
    <property type="match status" value="1"/>
</dbReference>
<evidence type="ECO:0000256" key="16">
    <source>
        <dbReference type="SAM" id="Phobius"/>
    </source>
</evidence>
<dbReference type="EMBL" id="JADEWZ010000029">
    <property type="protein sequence ID" value="MBE9117730.1"/>
    <property type="molecule type" value="Genomic_DNA"/>
</dbReference>
<dbReference type="PROSITE" id="PS50839">
    <property type="entry name" value="CHASE"/>
    <property type="match status" value="1"/>
</dbReference>
<evidence type="ECO:0000259" key="18">
    <source>
        <dbReference type="PROSITE" id="PS50109"/>
    </source>
</evidence>
<dbReference type="InterPro" id="IPR001054">
    <property type="entry name" value="A/G_cyclase"/>
</dbReference>
<feature type="modified residue" description="4-aspartylphosphate" evidence="13">
    <location>
        <position position="653"/>
    </location>
</feature>
<dbReference type="SMART" id="SM00044">
    <property type="entry name" value="CYCc"/>
    <property type="match status" value="1"/>
</dbReference>
<evidence type="ECO:0000256" key="13">
    <source>
        <dbReference type="PROSITE-ProRule" id="PRU00169"/>
    </source>
</evidence>
<dbReference type="SMART" id="SM00387">
    <property type="entry name" value="HATPase_c"/>
    <property type="match status" value="1"/>
</dbReference>
<dbReference type="Pfam" id="PF02518">
    <property type="entry name" value="HATPase_c"/>
    <property type="match status" value="1"/>
</dbReference>
<keyword evidence="7 16" id="KW-0812">Transmembrane</keyword>
<dbReference type="Gene3D" id="1.10.287.130">
    <property type="match status" value="1"/>
</dbReference>
<dbReference type="PROSITE" id="PS50125">
    <property type="entry name" value="GUANYLATE_CYCLASE_2"/>
    <property type="match status" value="1"/>
</dbReference>
<gene>
    <name evidence="22" type="ORF">IQ249_17675</name>
</gene>
<dbReference type="SUPFAM" id="SSF55874">
    <property type="entry name" value="ATPase domain of HSP90 chaperone/DNA topoisomerase II/histidine kinase"/>
    <property type="match status" value="1"/>
</dbReference>
<feature type="domain" description="CHASE" evidence="21">
    <location>
        <begin position="118"/>
        <end position="259"/>
    </location>
</feature>